<evidence type="ECO:0000313" key="3">
    <source>
        <dbReference type="EMBL" id="QDU84984.1"/>
    </source>
</evidence>
<dbReference type="GO" id="GO:0016491">
    <property type="term" value="F:oxidoreductase activity"/>
    <property type="evidence" value="ECO:0007669"/>
    <property type="project" value="TreeGrafter"/>
</dbReference>
<protein>
    <recommendedName>
        <fullName evidence="5">HEAT repeat protein</fullName>
    </recommendedName>
</protein>
<dbReference type="Proteomes" id="UP000319342">
    <property type="component" value="Chromosome"/>
</dbReference>
<evidence type="ECO:0008006" key="5">
    <source>
        <dbReference type="Google" id="ProtNLM"/>
    </source>
</evidence>
<keyword evidence="4" id="KW-1185">Reference proteome</keyword>
<name>A0A518D0J4_9BACT</name>
<dbReference type="PANTHER" id="PTHR12697:SF38">
    <property type="entry name" value="PBS LYASE HEAT DOMAIN PROTEIN REPEAT-CONTAINING PROTEIN"/>
    <property type="match status" value="1"/>
</dbReference>
<evidence type="ECO:0000313" key="4">
    <source>
        <dbReference type="Proteomes" id="UP000319342"/>
    </source>
</evidence>
<dbReference type="AlphaFoldDB" id="A0A518D0J4"/>
<dbReference type="PANTHER" id="PTHR12697">
    <property type="entry name" value="PBS LYASE HEAT-LIKE PROTEIN"/>
    <property type="match status" value="1"/>
</dbReference>
<evidence type="ECO:0000256" key="2">
    <source>
        <dbReference type="SAM" id="SignalP"/>
    </source>
</evidence>
<dbReference type="InterPro" id="IPR011989">
    <property type="entry name" value="ARM-like"/>
</dbReference>
<feature type="compositionally biased region" description="Low complexity" evidence="1">
    <location>
        <begin position="42"/>
        <end position="65"/>
    </location>
</feature>
<dbReference type="InterPro" id="IPR016024">
    <property type="entry name" value="ARM-type_fold"/>
</dbReference>
<reference evidence="3 4" key="1">
    <citation type="submission" date="2019-02" db="EMBL/GenBank/DDBJ databases">
        <title>Deep-cultivation of Planctomycetes and their phenomic and genomic characterization uncovers novel biology.</title>
        <authorList>
            <person name="Wiegand S."/>
            <person name="Jogler M."/>
            <person name="Boedeker C."/>
            <person name="Pinto D."/>
            <person name="Vollmers J."/>
            <person name="Rivas-Marin E."/>
            <person name="Kohn T."/>
            <person name="Peeters S.H."/>
            <person name="Heuer A."/>
            <person name="Rast P."/>
            <person name="Oberbeckmann S."/>
            <person name="Bunk B."/>
            <person name="Jeske O."/>
            <person name="Meyerdierks A."/>
            <person name="Storesund J.E."/>
            <person name="Kallscheuer N."/>
            <person name="Luecker S."/>
            <person name="Lage O.M."/>
            <person name="Pohl T."/>
            <person name="Merkel B.J."/>
            <person name="Hornburger P."/>
            <person name="Mueller R.-W."/>
            <person name="Bruemmer F."/>
            <person name="Labrenz M."/>
            <person name="Spormann A.M."/>
            <person name="Op den Camp H."/>
            <person name="Overmann J."/>
            <person name="Amann R."/>
            <person name="Jetten M.S.M."/>
            <person name="Mascher T."/>
            <person name="Medema M.H."/>
            <person name="Devos D.P."/>
            <person name="Kaster A.-K."/>
            <person name="Ovreas L."/>
            <person name="Rohde M."/>
            <person name="Galperin M.Y."/>
            <person name="Jogler C."/>
        </authorList>
    </citation>
    <scope>NUCLEOTIDE SEQUENCE [LARGE SCALE GENOMIC DNA]</scope>
    <source>
        <strain evidence="3 4">Pla163</strain>
    </source>
</reference>
<gene>
    <name evidence="3" type="ORF">Pla163_21040</name>
</gene>
<dbReference type="InterPro" id="IPR004155">
    <property type="entry name" value="PBS_lyase_HEAT"/>
</dbReference>
<sequence length="703" mass="72942" precursor="true">MTTPTILRAFLRPTSTAVVLTLLALPGIAQCDPPPVTPPSGPVSRPVTPGSSGTPTEPAPAFAPEVDGGSMDGSSGPTTGGALDALDELARLSQGGLDLGLDLSRDGFANWEMWWDLNHLELIGIDARGTLRPVTGTADFFLGEGESSASSPLAVDSVAVADESWFRSRWIPQLLQLLEADAVPLLEGELLVAAGRVHPYGTADQRERLDEALARGLGSSSLDVQRSAVLACGLTGAPSWAPTLASLLHDDSSGRRLIGGGSVATELRADAAFALGDLGLRCEREDVRRYVVHSLDMAIEGDDGRREDMAVAAVLALSVVPLERVGVRDPGGRPEPASASRLATLRRLLQVFQEAKDSRLRVHVPAALGRVLAGLPHDEFDAARGQVIEALLKGLDSRRSERAELSSAIATCLGLAGRPTESALDGSVLDALDALARDARAGTRHAALLALGRIAGAPGSLACSIDVGERLTRSARRGDIHEKGWSLLALGLAGRDLGARGVALPEEWSATLLDAVDDSRQTSVFSAAALACGIVELAEASRPVLEGFERLPFDASRTRVAMALGMLRVHDATPLLDAWSETRTTDPAAAYGAALARELMGDAPALSALLSSDPSEVSSSAAAAAARALGEIDTPAARDALLAWVADSDRAALTRAAAVRALGRIAAPATSSASLLAGVVCFEAAPSTLLDGRGRGALERLDL</sequence>
<keyword evidence="2" id="KW-0732">Signal</keyword>
<dbReference type="SUPFAM" id="SSF48371">
    <property type="entry name" value="ARM repeat"/>
    <property type="match status" value="1"/>
</dbReference>
<feature type="chain" id="PRO_5021739288" description="HEAT repeat protein" evidence="2">
    <location>
        <begin position="32"/>
        <end position="703"/>
    </location>
</feature>
<dbReference type="Gene3D" id="1.25.10.10">
    <property type="entry name" value="Leucine-rich Repeat Variant"/>
    <property type="match status" value="3"/>
</dbReference>
<proteinExistence type="predicted"/>
<dbReference type="RefSeq" id="WP_419185791.1">
    <property type="nucleotide sequence ID" value="NZ_CP036290.1"/>
</dbReference>
<evidence type="ECO:0000256" key="1">
    <source>
        <dbReference type="SAM" id="MobiDB-lite"/>
    </source>
</evidence>
<accession>A0A518D0J4</accession>
<organism evidence="3 4">
    <name type="scientific">Rohdeia mirabilis</name>
    <dbReference type="NCBI Taxonomy" id="2528008"/>
    <lineage>
        <taxon>Bacteria</taxon>
        <taxon>Pseudomonadati</taxon>
        <taxon>Planctomycetota</taxon>
        <taxon>Planctomycetia</taxon>
        <taxon>Planctomycetia incertae sedis</taxon>
        <taxon>Rohdeia</taxon>
    </lineage>
</organism>
<dbReference type="EMBL" id="CP036290">
    <property type="protein sequence ID" value="QDU84984.1"/>
    <property type="molecule type" value="Genomic_DNA"/>
</dbReference>
<feature type="region of interest" description="Disordered" evidence="1">
    <location>
        <begin position="33"/>
        <end position="81"/>
    </location>
</feature>
<feature type="signal peptide" evidence="2">
    <location>
        <begin position="1"/>
        <end position="31"/>
    </location>
</feature>
<dbReference type="SMART" id="SM00567">
    <property type="entry name" value="EZ_HEAT"/>
    <property type="match status" value="2"/>
</dbReference>